<evidence type="ECO:0000313" key="3">
    <source>
        <dbReference type="EMBL" id="HAV92423.1"/>
    </source>
</evidence>
<dbReference type="InterPro" id="IPR024370">
    <property type="entry name" value="PBP_domain"/>
</dbReference>
<evidence type="ECO:0000259" key="2">
    <source>
        <dbReference type="Pfam" id="PF12849"/>
    </source>
</evidence>
<reference evidence="3 4" key="1">
    <citation type="journal article" date="2018" name="Nat. Biotechnol.">
        <title>A standardized bacterial taxonomy based on genome phylogeny substantially revises the tree of life.</title>
        <authorList>
            <person name="Parks D.H."/>
            <person name="Chuvochina M."/>
            <person name="Waite D.W."/>
            <person name="Rinke C."/>
            <person name="Skarshewski A."/>
            <person name="Chaumeil P.A."/>
            <person name="Hugenholtz P."/>
        </authorList>
    </citation>
    <scope>NUCLEOTIDE SEQUENCE [LARGE SCALE GENOMIC DNA]</scope>
    <source>
        <strain evidence="3">UBA9956</strain>
    </source>
</reference>
<feature type="domain" description="PBP" evidence="2">
    <location>
        <begin position="8"/>
        <end position="59"/>
    </location>
</feature>
<sequence length="73" mass="8134">MGFGFLSDKVKALEIEGVVPNEKTVNDGTYKISRKLYMYTNGAPKGEIKAFIDYILSSEGQEIVKETGYIPLK</sequence>
<dbReference type="PANTHER" id="PTHR30570:SF1">
    <property type="entry name" value="PHOSPHATE-BINDING PROTEIN PSTS"/>
    <property type="match status" value="1"/>
</dbReference>
<evidence type="ECO:0000256" key="1">
    <source>
        <dbReference type="ARBA" id="ARBA00022729"/>
    </source>
</evidence>
<organism evidence="3 4">
    <name type="scientific">candidate division WOR-3 bacterium</name>
    <dbReference type="NCBI Taxonomy" id="2052148"/>
    <lineage>
        <taxon>Bacteria</taxon>
        <taxon>Bacteria division WOR-3</taxon>
    </lineage>
</organism>
<dbReference type="EMBL" id="DMZY01000133">
    <property type="protein sequence ID" value="HAV92423.1"/>
    <property type="molecule type" value="Genomic_DNA"/>
</dbReference>
<protein>
    <recommendedName>
        <fullName evidence="2">PBP domain-containing protein</fullName>
    </recommendedName>
</protein>
<keyword evidence="1" id="KW-0732">Signal</keyword>
<dbReference type="Proteomes" id="UP000264062">
    <property type="component" value="Unassembled WGS sequence"/>
</dbReference>
<dbReference type="SUPFAM" id="SSF53850">
    <property type="entry name" value="Periplasmic binding protein-like II"/>
    <property type="match status" value="1"/>
</dbReference>
<comment type="caution">
    <text evidence="3">The sequence shown here is derived from an EMBL/GenBank/DDBJ whole genome shotgun (WGS) entry which is preliminary data.</text>
</comment>
<dbReference type="PANTHER" id="PTHR30570">
    <property type="entry name" value="PERIPLASMIC PHOSPHATE BINDING COMPONENT OF PHOSPHATE ABC TRANSPORTER"/>
    <property type="match status" value="1"/>
</dbReference>
<name>A0A350HA57_UNCW3</name>
<dbReference type="AlphaFoldDB" id="A0A350HA57"/>
<dbReference type="Gene3D" id="3.40.190.10">
    <property type="entry name" value="Periplasmic binding protein-like II"/>
    <property type="match status" value="1"/>
</dbReference>
<evidence type="ECO:0000313" key="4">
    <source>
        <dbReference type="Proteomes" id="UP000264062"/>
    </source>
</evidence>
<gene>
    <name evidence="3" type="ORF">DCW38_04500</name>
</gene>
<proteinExistence type="predicted"/>
<dbReference type="Pfam" id="PF12849">
    <property type="entry name" value="PBP_like_2"/>
    <property type="match status" value="1"/>
</dbReference>
<accession>A0A350HA57</accession>
<dbReference type="InterPro" id="IPR050811">
    <property type="entry name" value="Phosphate_ABC_transporter"/>
</dbReference>